<dbReference type="SUPFAM" id="SSF48452">
    <property type="entry name" value="TPR-like"/>
    <property type="match status" value="1"/>
</dbReference>
<evidence type="ECO:0000259" key="6">
    <source>
        <dbReference type="Pfam" id="PF07980"/>
    </source>
</evidence>
<dbReference type="GO" id="GO:0009279">
    <property type="term" value="C:cell outer membrane"/>
    <property type="evidence" value="ECO:0007669"/>
    <property type="project" value="UniProtKB-SubCell"/>
</dbReference>
<name>A0A1H9INP4_9FLAO</name>
<dbReference type="InterPro" id="IPR033985">
    <property type="entry name" value="SusD-like_N"/>
</dbReference>
<evidence type="ECO:0000259" key="7">
    <source>
        <dbReference type="Pfam" id="PF14322"/>
    </source>
</evidence>
<evidence type="ECO:0000313" key="8">
    <source>
        <dbReference type="EMBL" id="SEQ76233.1"/>
    </source>
</evidence>
<feature type="domain" description="RagB/SusD" evidence="6">
    <location>
        <begin position="323"/>
        <end position="574"/>
    </location>
</feature>
<keyword evidence="9" id="KW-1185">Reference proteome</keyword>
<dbReference type="EMBL" id="FOFN01000003">
    <property type="protein sequence ID" value="SEQ76233.1"/>
    <property type="molecule type" value="Genomic_DNA"/>
</dbReference>
<accession>A0A1H9INP4</accession>
<evidence type="ECO:0000256" key="4">
    <source>
        <dbReference type="ARBA" id="ARBA00023136"/>
    </source>
</evidence>
<sequence length="574" mass="63825">MKKLIKYIVIMSVFTGIIGCEAILDPIDENRLDFEFVSNDPASAEGVLLNGYSRLVNQFSFIEAATDDAVNNQLDNNFKRMALGELNAQFNPASRWNNFESVLWVNKFLEIIDAAEIVWSPNEELNELFYQRMEGEALALRGLHHFYALQAHAGVGTSGELLGVPYITEFIESNGNFNTPRLSFEATVQAIMADFDAALDLLPMDYGLSEADIDPRYANFDFDNYDVVNGSLYNLRISGRIVKALKARLALMAASPSFLNDQAYYTMAAEFSSEVLNTIGGVAGLSSNGVDYYTTYDVSTSDEMIWRGSIPNGTSSGIERRMFPPSVNGNGEINPTQNFVDVFPMENGFPATAANGYDPQNPYANRDPRLEKFVVLNGSSFGGGSINTGVGGGIDRLDSIPEFSTKTGYYLKKLLHPGVRLNDDGSAVGQRTYSVYFRYTELFLIFAEAANEIGGPDQQINGLTPRQVIGAIRERAGLTQPDNYLASITSMEAMRDLIRNERRIELSFEGHRFWDLRRWGLSLNETAEGAFFDGTDYTLGIPVETRNYPTFATYMPIPNAETLRFTALEQNMGW</sequence>
<feature type="domain" description="SusD-like N-terminal" evidence="7">
    <location>
        <begin position="89"/>
        <end position="206"/>
    </location>
</feature>
<evidence type="ECO:0000256" key="1">
    <source>
        <dbReference type="ARBA" id="ARBA00004442"/>
    </source>
</evidence>
<organism evidence="8 9">
    <name type="scientific">Hyunsoonleella jejuensis</name>
    <dbReference type="NCBI Taxonomy" id="419940"/>
    <lineage>
        <taxon>Bacteria</taxon>
        <taxon>Pseudomonadati</taxon>
        <taxon>Bacteroidota</taxon>
        <taxon>Flavobacteriia</taxon>
        <taxon>Flavobacteriales</taxon>
        <taxon>Flavobacteriaceae</taxon>
    </lineage>
</organism>
<keyword evidence="4" id="KW-0472">Membrane</keyword>
<dbReference type="InterPro" id="IPR011990">
    <property type="entry name" value="TPR-like_helical_dom_sf"/>
</dbReference>
<proteinExistence type="inferred from homology"/>
<comment type="similarity">
    <text evidence="2">Belongs to the SusD family.</text>
</comment>
<dbReference type="PROSITE" id="PS51257">
    <property type="entry name" value="PROKAR_LIPOPROTEIN"/>
    <property type="match status" value="1"/>
</dbReference>
<protein>
    <submittedName>
        <fullName evidence="8">Starch-binding associating with outer membrane</fullName>
    </submittedName>
</protein>
<gene>
    <name evidence="8" type="ORF">SAMN05421824_2241</name>
</gene>
<dbReference type="InterPro" id="IPR012944">
    <property type="entry name" value="SusD_RagB_dom"/>
</dbReference>
<dbReference type="Pfam" id="PF07980">
    <property type="entry name" value="SusD_RagB"/>
    <property type="match status" value="1"/>
</dbReference>
<keyword evidence="5" id="KW-0998">Cell outer membrane</keyword>
<reference evidence="8 9" key="1">
    <citation type="submission" date="2016-10" db="EMBL/GenBank/DDBJ databases">
        <authorList>
            <person name="de Groot N.N."/>
        </authorList>
    </citation>
    <scope>NUCLEOTIDE SEQUENCE [LARGE SCALE GENOMIC DNA]</scope>
    <source>
        <strain evidence="8 9">DSM 21035</strain>
    </source>
</reference>
<dbReference type="RefSeq" id="WP_092579558.1">
    <property type="nucleotide sequence ID" value="NZ_FOFN01000003.1"/>
</dbReference>
<dbReference type="Pfam" id="PF14322">
    <property type="entry name" value="SusD-like_3"/>
    <property type="match status" value="1"/>
</dbReference>
<dbReference type="Proteomes" id="UP000198999">
    <property type="component" value="Unassembled WGS sequence"/>
</dbReference>
<keyword evidence="3" id="KW-0732">Signal</keyword>
<dbReference type="Gene3D" id="1.25.40.390">
    <property type="match status" value="1"/>
</dbReference>
<dbReference type="STRING" id="419940.SAMN05421824_2241"/>
<evidence type="ECO:0000313" key="9">
    <source>
        <dbReference type="Proteomes" id="UP000198999"/>
    </source>
</evidence>
<dbReference type="AlphaFoldDB" id="A0A1H9INP4"/>
<comment type="subcellular location">
    <subcellularLocation>
        <location evidence="1">Cell outer membrane</location>
    </subcellularLocation>
</comment>
<dbReference type="OrthoDB" id="5694214at2"/>
<evidence type="ECO:0000256" key="2">
    <source>
        <dbReference type="ARBA" id="ARBA00006275"/>
    </source>
</evidence>
<evidence type="ECO:0000256" key="5">
    <source>
        <dbReference type="ARBA" id="ARBA00023237"/>
    </source>
</evidence>
<evidence type="ECO:0000256" key="3">
    <source>
        <dbReference type="ARBA" id="ARBA00022729"/>
    </source>
</evidence>